<keyword evidence="5" id="KW-0410">Iron transport</keyword>
<dbReference type="NCBIfam" id="NF007349">
    <property type="entry name" value="PRK09840.1"/>
    <property type="match status" value="1"/>
</dbReference>
<dbReference type="PROSITE" id="PS52016">
    <property type="entry name" value="TONB_DEPENDENT_REC_3"/>
    <property type="match status" value="1"/>
</dbReference>
<dbReference type="InterPro" id="IPR036942">
    <property type="entry name" value="Beta-barrel_TonB_sf"/>
</dbReference>
<keyword evidence="4 14" id="KW-1134">Transmembrane beta strand</keyword>
<evidence type="ECO:0000256" key="3">
    <source>
        <dbReference type="ARBA" id="ARBA00022448"/>
    </source>
</evidence>
<dbReference type="InterPro" id="IPR000531">
    <property type="entry name" value="Beta-barrel_TonB"/>
</dbReference>
<dbReference type="Gene3D" id="2.40.170.20">
    <property type="entry name" value="TonB-dependent receptor, beta-barrel domain"/>
    <property type="match status" value="1"/>
</dbReference>
<dbReference type="Gene3D" id="2.170.130.10">
    <property type="entry name" value="TonB-dependent receptor, plug domain"/>
    <property type="match status" value="1"/>
</dbReference>
<name>A0A1Y0EKC5_9BURK</name>
<feature type="chain" id="PRO_5012146424" description="TonB-dependent siderophore receptor" evidence="17">
    <location>
        <begin position="36"/>
        <end position="768"/>
    </location>
</feature>
<gene>
    <name evidence="20" type="ORF">CCO03_03600</name>
</gene>
<dbReference type="Proteomes" id="UP000196138">
    <property type="component" value="Chromosome"/>
</dbReference>
<evidence type="ECO:0000256" key="15">
    <source>
        <dbReference type="RuleBase" id="RU003357"/>
    </source>
</evidence>
<dbReference type="KEGG" id="cser:CCO03_03600"/>
<dbReference type="FunFam" id="2.170.130.10:FF:000001">
    <property type="entry name" value="Catecholate siderophore TonB-dependent receptor"/>
    <property type="match status" value="1"/>
</dbReference>
<dbReference type="SUPFAM" id="SSF56935">
    <property type="entry name" value="Porins"/>
    <property type="match status" value="1"/>
</dbReference>
<dbReference type="PANTHER" id="PTHR32552:SF89">
    <property type="entry name" value="CATECHOLATE SIDEROPHORE RECEPTOR FIU"/>
    <property type="match status" value="1"/>
</dbReference>
<evidence type="ECO:0000256" key="9">
    <source>
        <dbReference type="ARBA" id="ARBA00023065"/>
    </source>
</evidence>
<organism evidence="20 21">
    <name type="scientific">Comamonas serinivorans</name>
    <dbReference type="NCBI Taxonomy" id="1082851"/>
    <lineage>
        <taxon>Bacteria</taxon>
        <taxon>Pseudomonadati</taxon>
        <taxon>Pseudomonadota</taxon>
        <taxon>Betaproteobacteria</taxon>
        <taxon>Burkholderiales</taxon>
        <taxon>Comamonadaceae</taxon>
        <taxon>Comamonas</taxon>
    </lineage>
</organism>
<evidence type="ECO:0000256" key="10">
    <source>
        <dbReference type="ARBA" id="ARBA00023077"/>
    </source>
</evidence>
<dbReference type="AlphaFoldDB" id="A0A1Y0EKC5"/>
<feature type="region of interest" description="Disordered" evidence="16">
    <location>
        <begin position="37"/>
        <end position="81"/>
    </location>
</feature>
<keyword evidence="6 14" id="KW-0812">Transmembrane</keyword>
<feature type="domain" description="TonB-dependent receptor plug" evidence="19">
    <location>
        <begin position="82"/>
        <end position="182"/>
    </location>
</feature>
<evidence type="ECO:0000256" key="11">
    <source>
        <dbReference type="ARBA" id="ARBA00023136"/>
    </source>
</evidence>
<evidence type="ECO:0008006" key="22">
    <source>
        <dbReference type="Google" id="ProtNLM"/>
    </source>
</evidence>
<evidence type="ECO:0000256" key="17">
    <source>
        <dbReference type="SAM" id="SignalP"/>
    </source>
</evidence>
<evidence type="ECO:0000256" key="5">
    <source>
        <dbReference type="ARBA" id="ARBA00022496"/>
    </source>
</evidence>
<evidence type="ECO:0000256" key="16">
    <source>
        <dbReference type="SAM" id="MobiDB-lite"/>
    </source>
</evidence>
<evidence type="ECO:0000256" key="4">
    <source>
        <dbReference type="ARBA" id="ARBA00022452"/>
    </source>
</evidence>
<evidence type="ECO:0000256" key="8">
    <source>
        <dbReference type="ARBA" id="ARBA00023004"/>
    </source>
</evidence>
<evidence type="ECO:0000256" key="2">
    <source>
        <dbReference type="ARBA" id="ARBA00009810"/>
    </source>
</evidence>
<sequence>MADSSFIRSRKHSARHTASPWLAMAAVAVSATAHAQTASTPAPAQPAQPAQSATLPTVEVKESAPAPYKAEGLSSPKFTQPLVDTPQTISVIKETVMQEQNATTLQEALRNTPGVTVLLGEGGNSNTKDNIFLRGFDATGSIFVDGVRDLGSPVRDTFNLEQIEVIKGASGSEYGRGTASGTVNLTTKVPTTVDAAEARISAGSADTKRATLDLNRALSDTSALRLNVMGQNSGVAGRDMVKNKGYGLAPSLAFGLGTPTRVFADLVHVRFNNRPDGGVPTVGLSGFYNAALANAGVTNIRAVDPSNYYGSASDYSKTKADQLTLRVEHDLSPDTTLRNVTRAGRSGIDQLITGTSGVVSDTVNSVVVPRLDPATWTATRSRQLRWQENTLITNQTNVTTKFATGSVKHALSAGVELIHEKQTTRGRAGAGTMSPADLYNPNVNDPITGRAVVDSGQVSQGKTNTVAVYAFDSLEFSPQWQLNAGVRVDRYRTTNDNVTAPDADGLQTRTHIKASDTLFSGKLGVVYKPATNGSVYASVSTSQLPPGGSNFTLSAAEGNINNPNMDPSKATNVELGTKWELMDKRLLVSGALFRTTVNNDLGTVDAVTGEVTQYGKKQVQGIELSAVGQITPAWNLSAGLARMTTKVKEGTSAQTGAGINWSPKLTFTAWSTYRFDNGLTVGGGARYVDSVVRSISNTAQAATTNMLSTPDYWVFDAYLGYQVSKNVDLQLNVYNLANKKYVASLNNNGGRYIPGPTRSVLLTANVKF</sequence>
<protein>
    <recommendedName>
        <fullName evidence="22">TonB-dependent siderophore receptor</fullName>
    </recommendedName>
</protein>
<keyword evidence="21" id="KW-1185">Reference proteome</keyword>
<evidence type="ECO:0000259" key="19">
    <source>
        <dbReference type="Pfam" id="PF07715"/>
    </source>
</evidence>
<proteinExistence type="inferred from homology"/>
<comment type="similarity">
    <text evidence="2 14 15">Belongs to the TonB-dependent receptor family.</text>
</comment>
<evidence type="ECO:0000256" key="1">
    <source>
        <dbReference type="ARBA" id="ARBA00004571"/>
    </source>
</evidence>
<keyword evidence="10 15" id="KW-0798">TonB box</keyword>
<dbReference type="GO" id="GO:0009279">
    <property type="term" value="C:cell outer membrane"/>
    <property type="evidence" value="ECO:0007669"/>
    <property type="project" value="UniProtKB-SubCell"/>
</dbReference>
<keyword evidence="8" id="KW-0408">Iron</keyword>
<dbReference type="CDD" id="cd01347">
    <property type="entry name" value="ligand_gated_channel"/>
    <property type="match status" value="1"/>
</dbReference>
<feature type="domain" description="TonB-dependent receptor-like beta-barrel" evidence="18">
    <location>
        <begin position="276"/>
        <end position="736"/>
    </location>
</feature>
<dbReference type="NCBIfam" id="TIGR01783">
    <property type="entry name" value="TonB-siderophor"/>
    <property type="match status" value="1"/>
</dbReference>
<dbReference type="RefSeq" id="WP_087277372.1">
    <property type="nucleotide sequence ID" value="NZ_CP021455.1"/>
</dbReference>
<keyword evidence="3 14" id="KW-0813">Transport</keyword>
<dbReference type="GO" id="GO:0015344">
    <property type="term" value="F:siderophore uptake transmembrane transporter activity"/>
    <property type="evidence" value="ECO:0007669"/>
    <property type="project" value="TreeGrafter"/>
</dbReference>
<feature type="compositionally biased region" description="Low complexity" evidence="16">
    <location>
        <begin position="37"/>
        <end position="54"/>
    </location>
</feature>
<keyword evidence="12" id="KW-0675">Receptor</keyword>
<evidence type="ECO:0000259" key="18">
    <source>
        <dbReference type="Pfam" id="PF00593"/>
    </source>
</evidence>
<dbReference type="PANTHER" id="PTHR32552">
    <property type="entry name" value="FERRICHROME IRON RECEPTOR-RELATED"/>
    <property type="match status" value="1"/>
</dbReference>
<evidence type="ECO:0000256" key="6">
    <source>
        <dbReference type="ARBA" id="ARBA00022692"/>
    </source>
</evidence>
<dbReference type="OrthoDB" id="9790771at2"/>
<feature type="signal peptide" evidence="17">
    <location>
        <begin position="1"/>
        <end position="35"/>
    </location>
</feature>
<keyword evidence="9" id="KW-0406">Ion transport</keyword>
<dbReference type="Pfam" id="PF00593">
    <property type="entry name" value="TonB_dep_Rec_b-barrel"/>
    <property type="match status" value="1"/>
</dbReference>
<dbReference type="EMBL" id="CP021455">
    <property type="protein sequence ID" value="ARU03888.1"/>
    <property type="molecule type" value="Genomic_DNA"/>
</dbReference>
<evidence type="ECO:0000256" key="13">
    <source>
        <dbReference type="ARBA" id="ARBA00023237"/>
    </source>
</evidence>
<keyword evidence="7 17" id="KW-0732">Signal</keyword>
<accession>A0A1Y0EKC5</accession>
<reference evidence="20 21" key="1">
    <citation type="submission" date="2017-05" db="EMBL/GenBank/DDBJ databases">
        <authorList>
            <person name="Song R."/>
            <person name="Chenine A.L."/>
            <person name="Ruprecht R.M."/>
        </authorList>
    </citation>
    <scope>NUCLEOTIDE SEQUENCE [LARGE SCALE GENOMIC DNA]</scope>
    <source>
        <strain evidence="20 21">DSM 26136</strain>
    </source>
</reference>
<evidence type="ECO:0000256" key="12">
    <source>
        <dbReference type="ARBA" id="ARBA00023170"/>
    </source>
</evidence>
<dbReference type="GO" id="GO:0038023">
    <property type="term" value="F:signaling receptor activity"/>
    <property type="evidence" value="ECO:0007669"/>
    <property type="project" value="InterPro"/>
</dbReference>
<evidence type="ECO:0000313" key="21">
    <source>
        <dbReference type="Proteomes" id="UP000196138"/>
    </source>
</evidence>
<evidence type="ECO:0000313" key="20">
    <source>
        <dbReference type="EMBL" id="ARU03888.1"/>
    </source>
</evidence>
<evidence type="ECO:0000256" key="14">
    <source>
        <dbReference type="PROSITE-ProRule" id="PRU01360"/>
    </source>
</evidence>
<dbReference type="Pfam" id="PF07715">
    <property type="entry name" value="Plug"/>
    <property type="match status" value="1"/>
</dbReference>
<keyword evidence="13 14" id="KW-0998">Cell outer membrane</keyword>
<dbReference type="InterPro" id="IPR012910">
    <property type="entry name" value="Plug_dom"/>
</dbReference>
<dbReference type="InterPro" id="IPR010105">
    <property type="entry name" value="TonB_sidphr_rcpt"/>
</dbReference>
<dbReference type="InterPro" id="IPR039426">
    <property type="entry name" value="TonB-dep_rcpt-like"/>
</dbReference>
<evidence type="ECO:0000256" key="7">
    <source>
        <dbReference type="ARBA" id="ARBA00022729"/>
    </source>
</evidence>
<dbReference type="GO" id="GO:0015891">
    <property type="term" value="P:siderophore transport"/>
    <property type="evidence" value="ECO:0007669"/>
    <property type="project" value="InterPro"/>
</dbReference>
<dbReference type="InterPro" id="IPR037066">
    <property type="entry name" value="Plug_dom_sf"/>
</dbReference>
<keyword evidence="11 14" id="KW-0472">Membrane</keyword>
<comment type="subcellular location">
    <subcellularLocation>
        <location evidence="1 14">Cell outer membrane</location>
        <topology evidence="1 14">Multi-pass membrane protein</topology>
    </subcellularLocation>
</comment>